<gene>
    <name evidence="2" type="ORF">AVDCRST_MAG49-1107</name>
</gene>
<name>A0A6J4U905_9BACT</name>
<organism evidence="2">
    <name type="scientific">uncultured Thermomicrobiales bacterium</name>
    <dbReference type="NCBI Taxonomy" id="1645740"/>
    <lineage>
        <taxon>Bacteria</taxon>
        <taxon>Pseudomonadati</taxon>
        <taxon>Thermomicrobiota</taxon>
        <taxon>Thermomicrobia</taxon>
        <taxon>Thermomicrobiales</taxon>
        <taxon>environmental samples</taxon>
    </lineage>
</organism>
<dbReference type="AlphaFoldDB" id="A0A6J4U905"/>
<evidence type="ECO:0000256" key="1">
    <source>
        <dbReference type="SAM" id="MobiDB-lite"/>
    </source>
</evidence>
<dbReference type="EMBL" id="CADCWG010000067">
    <property type="protein sequence ID" value="CAA9543602.1"/>
    <property type="molecule type" value="Genomic_DNA"/>
</dbReference>
<feature type="region of interest" description="Disordered" evidence="1">
    <location>
        <begin position="34"/>
        <end position="79"/>
    </location>
</feature>
<reference evidence="2" key="1">
    <citation type="submission" date="2020-02" db="EMBL/GenBank/DDBJ databases">
        <authorList>
            <person name="Meier V. D."/>
        </authorList>
    </citation>
    <scope>NUCLEOTIDE SEQUENCE</scope>
    <source>
        <strain evidence="2">AVDCRST_MAG49</strain>
    </source>
</reference>
<sequence length="79" mass="7748">MPLTARYELATWASGRTGQAGAFCRMRVIGGGIGGAGTAGPARGRALRSAAQAPPGRLKPTGVGGRGGHGDHPGTAPRG</sequence>
<evidence type="ECO:0000313" key="2">
    <source>
        <dbReference type="EMBL" id="CAA9543602.1"/>
    </source>
</evidence>
<accession>A0A6J4U905</accession>
<protein>
    <submittedName>
        <fullName evidence="2">Uncharacterized protein</fullName>
    </submittedName>
</protein>
<proteinExistence type="predicted"/>